<keyword evidence="2" id="KW-1185">Reference proteome</keyword>
<evidence type="ECO:0000313" key="1">
    <source>
        <dbReference type="EMBL" id="KIW21900.1"/>
    </source>
</evidence>
<organism evidence="1 2">
    <name type="scientific">Cladophialophora immunda</name>
    <dbReference type="NCBI Taxonomy" id="569365"/>
    <lineage>
        <taxon>Eukaryota</taxon>
        <taxon>Fungi</taxon>
        <taxon>Dikarya</taxon>
        <taxon>Ascomycota</taxon>
        <taxon>Pezizomycotina</taxon>
        <taxon>Eurotiomycetes</taxon>
        <taxon>Chaetothyriomycetidae</taxon>
        <taxon>Chaetothyriales</taxon>
        <taxon>Herpotrichiellaceae</taxon>
        <taxon>Cladophialophora</taxon>
    </lineage>
</organism>
<dbReference type="AlphaFoldDB" id="A0A0D2BU00"/>
<name>A0A0D2BU00_9EURO</name>
<accession>A0A0D2BU00</accession>
<dbReference type="Proteomes" id="UP000054466">
    <property type="component" value="Unassembled WGS sequence"/>
</dbReference>
<dbReference type="EMBL" id="KN847104">
    <property type="protein sequence ID" value="KIW21900.1"/>
    <property type="molecule type" value="Genomic_DNA"/>
</dbReference>
<gene>
    <name evidence="1" type="ORF">PV07_12690</name>
</gene>
<dbReference type="RefSeq" id="XP_016242116.1">
    <property type="nucleotide sequence ID" value="XM_016400240.1"/>
</dbReference>
<dbReference type="GeneID" id="27351884"/>
<dbReference type="VEuPathDB" id="FungiDB:PV07_12690"/>
<proteinExistence type="predicted"/>
<protein>
    <submittedName>
        <fullName evidence="1">Uncharacterized protein</fullName>
    </submittedName>
</protein>
<reference evidence="1 2" key="1">
    <citation type="submission" date="2015-01" db="EMBL/GenBank/DDBJ databases">
        <title>The Genome Sequence of Cladophialophora immunda CBS83496.</title>
        <authorList>
            <consortium name="The Broad Institute Genomics Platform"/>
            <person name="Cuomo C."/>
            <person name="de Hoog S."/>
            <person name="Gorbushina A."/>
            <person name="Stielow B."/>
            <person name="Teixiera M."/>
            <person name="Abouelleil A."/>
            <person name="Chapman S.B."/>
            <person name="Priest M."/>
            <person name="Young S.K."/>
            <person name="Wortman J."/>
            <person name="Nusbaum C."/>
            <person name="Birren B."/>
        </authorList>
    </citation>
    <scope>NUCLEOTIDE SEQUENCE [LARGE SCALE GENOMIC DNA]</scope>
    <source>
        <strain evidence="1 2">CBS 83496</strain>
    </source>
</reference>
<evidence type="ECO:0000313" key="2">
    <source>
        <dbReference type="Proteomes" id="UP000054466"/>
    </source>
</evidence>
<sequence>MGPNHPVVGYGALIDVYFKDNHPPGLASAEVALNFEAGFCSLSCSTLRYKIPQRRLQPVEPRPAYCINIYGPTKIGYSNRYWQEAWESKALPTNTAPTGS</sequence>